<name>A0A8J5H552_ZINOF</name>
<dbReference type="EMBL" id="JACMSC010000007">
    <property type="protein sequence ID" value="KAG6516209.1"/>
    <property type="molecule type" value="Genomic_DNA"/>
</dbReference>
<accession>A0A8J5H552</accession>
<dbReference type="Proteomes" id="UP000734854">
    <property type="component" value="Unassembled WGS sequence"/>
</dbReference>
<keyword evidence="2" id="KW-1185">Reference proteome</keyword>
<proteinExistence type="predicted"/>
<evidence type="ECO:0000313" key="2">
    <source>
        <dbReference type="Proteomes" id="UP000734854"/>
    </source>
</evidence>
<sequence>MLGKVLYAIVTECRLAGLAFMFSSSILLQILDFCHNRSMGLLGEELSRYWIDTVISPFQSLCFIQQLVANVICAHVCSDTHAMSFLWRWFDTVLDKQRRWRIPSFGSDYLDIVSLFLKLDQCCQVFDWGFSRGEHSDSSNFKACQLDRDRGYANRVHVVLHPRLHNSLFPSSNSRGRLVNAIA</sequence>
<protein>
    <submittedName>
        <fullName evidence="1">Uncharacterized protein</fullName>
    </submittedName>
</protein>
<comment type="caution">
    <text evidence="1">The sequence shown here is derived from an EMBL/GenBank/DDBJ whole genome shotgun (WGS) entry which is preliminary data.</text>
</comment>
<gene>
    <name evidence="1" type="ORF">ZIOFF_026662</name>
</gene>
<evidence type="ECO:0000313" key="1">
    <source>
        <dbReference type="EMBL" id="KAG6516209.1"/>
    </source>
</evidence>
<dbReference type="AlphaFoldDB" id="A0A8J5H552"/>
<reference evidence="1 2" key="1">
    <citation type="submission" date="2020-08" db="EMBL/GenBank/DDBJ databases">
        <title>Plant Genome Project.</title>
        <authorList>
            <person name="Zhang R.-G."/>
        </authorList>
    </citation>
    <scope>NUCLEOTIDE SEQUENCE [LARGE SCALE GENOMIC DNA]</scope>
    <source>
        <tissue evidence="1">Rhizome</tissue>
    </source>
</reference>
<organism evidence="1 2">
    <name type="scientific">Zingiber officinale</name>
    <name type="common">Ginger</name>
    <name type="synonym">Amomum zingiber</name>
    <dbReference type="NCBI Taxonomy" id="94328"/>
    <lineage>
        <taxon>Eukaryota</taxon>
        <taxon>Viridiplantae</taxon>
        <taxon>Streptophyta</taxon>
        <taxon>Embryophyta</taxon>
        <taxon>Tracheophyta</taxon>
        <taxon>Spermatophyta</taxon>
        <taxon>Magnoliopsida</taxon>
        <taxon>Liliopsida</taxon>
        <taxon>Zingiberales</taxon>
        <taxon>Zingiberaceae</taxon>
        <taxon>Zingiber</taxon>
    </lineage>
</organism>